<reference evidence="2" key="1">
    <citation type="submission" date="2015-07" db="EMBL/GenBank/DDBJ databases">
        <authorList>
            <person name="Urmite Genomes"/>
        </authorList>
    </citation>
    <scope>NUCLEOTIDE SEQUENCE [LARGE SCALE GENOMIC DNA]</scope>
    <source>
        <strain evidence="2">type strain: ATCC 49404</strain>
    </source>
</reference>
<name>A0A0H5RLM2_9MYCO</name>
<keyword evidence="2" id="KW-1185">Reference proteome</keyword>
<dbReference type="RefSeq" id="WP_235625256.1">
    <property type="nucleotide sequence ID" value="NZ_CWKH01000001.1"/>
</dbReference>
<proteinExistence type="predicted"/>
<evidence type="ECO:0000313" key="2">
    <source>
        <dbReference type="Proteomes" id="UP000199147"/>
    </source>
</evidence>
<evidence type="ECO:0008006" key="3">
    <source>
        <dbReference type="Google" id="ProtNLM"/>
    </source>
</evidence>
<organism evidence="1 2">
    <name type="scientific">Mycolicibacterium neworleansense</name>
    <dbReference type="NCBI Taxonomy" id="146018"/>
    <lineage>
        <taxon>Bacteria</taxon>
        <taxon>Bacillati</taxon>
        <taxon>Actinomycetota</taxon>
        <taxon>Actinomycetes</taxon>
        <taxon>Mycobacteriales</taxon>
        <taxon>Mycobacteriaceae</taxon>
        <taxon>Mycolicibacterium</taxon>
    </lineage>
</organism>
<dbReference type="STRING" id="146018.BN2156_01903"/>
<protein>
    <recommendedName>
        <fullName evidence="3">Cytochrome P450</fullName>
    </recommendedName>
</protein>
<evidence type="ECO:0000313" key="1">
    <source>
        <dbReference type="EMBL" id="CRZ15045.1"/>
    </source>
</evidence>
<accession>A0A0H5RLM2</accession>
<gene>
    <name evidence="1" type="ORF">BN2156_01903</name>
</gene>
<dbReference type="Proteomes" id="UP000199147">
    <property type="component" value="Unassembled WGS sequence"/>
</dbReference>
<dbReference type="EMBL" id="CWKH01000001">
    <property type="protein sequence ID" value="CRZ15045.1"/>
    <property type="molecule type" value="Genomic_DNA"/>
</dbReference>
<dbReference type="AlphaFoldDB" id="A0A0H5RLM2"/>
<sequence length="47" mass="5142">MNLARLEAQIFVEELIDTVGDWQLAGPLNYGTNYPVRGPVRVLVAAA</sequence>